<dbReference type="Proteomes" id="UP000050949">
    <property type="component" value="Unassembled WGS sequence"/>
</dbReference>
<name>A0A0R1XCM8_9LACO</name>
<dbReference type="eggNOG" id="COG2984">
    <property type="taxonomic scope" value="Bacteria"/>
</dbReference>
<sequence length="330" mass="34660">MEEIIMKKRYWLLTVVSLVLLLVLGACGSPAQGSSQDSKKIKIGILQLMNQTALDDARKGFIAELAKAGYKDGKNISIHYVNAQNDQANLKSMSEELAKDKNTVNLAIATPAAQALLQADKDTPQLFTAITDPVEAKLVTSLQHPGGNVTGTSDLVPVSGQIKLLHELFPKAKTIGLLYNAAEPNSLVQVKMAKAAIAKLGLKSTSLTVASTNDVSQAMTSLAGKADAIYVPADNVVATAMATVGKISAEKKVPVVPAASTMVPAGGIATNGIDYEKLGAQTAQMAIKIIKGKKASAIPVQLPKDITLVVNKKLAKVFKIDPAQVVNDAK</sequence>
<comment type="caution">
    <text evidence="1">The sequence shown here is derived from an EMBL/GenBank/DDBJ whole genome shotgun (WGS) entry which is preliminary data.</text>
</comment>
<dbReference type="Gene3D" id="3.40.50.2300">
    <property type="match status" value="2"/>
</dbReference>
<dbReference type="PATRIC" id="fig|1122147.4.peg.2304"/>
<gene>
    <name evidence="1" type="ORF">FC91_GL002225</name>
</gene>
<dbReference type="EMBL" id="AZFW01000039">
    <property type="protein sequence ID" value="KRM27935.1"/>
    <property type="molecule type" value="Genomic_DNA"/>
</dbReference>
<keyword evidence="1" id="KW-0067">ATP-binding</keyword>
<dbReference type="PROSITE" id="PS51257">
    <property type="entry name" value="PROKAR_LIPOPROTEIN"/>
    <property type="match status" value="1"/>
</dbReference>
<dbReference type="SUPFAM" id="SSF53822">
    <property type="entry name" value="Periplasmic binding protein-like I"/>
    <property type="match status" value="1"/>
</dbReference>
<dbReference type="AlphaFoldDB" id="A0A0R1XCM8"/>
<dbReference type="Pfam" id="PF04392">
    <property type="entry name" value="ABC_sub_bind"/>
    <property type="match status" value="1"/>
</dbReference>
<proteinExistence type="predicted"/>
<dbReference type="OrthoDB" id="9776955at2"/>
<dbReference type="InterPro" id="IPR028082">
    <property type="entry name" value="Peripla_BP_I"/>
</dbReference>
<dbReference type="GO" id="GO:0005524">
    <property type="term" value="F:ATP binding"/>
    <property type="evidence" value="ECO:0007669"/>
    <property type="project" value="UniProtKB-KW"/>
</dbReference>
<evidence type="ECO:0000313" key="1">
    <source>
        <dbReference type="EMBL" id="KRM27935.1"/>
    </source>
</evidence>
<dbReference type="PANTHER" id="PTHR35271">
    <property type="entry name" value="ABC TRANSPORTER, SUBSTRATE-BINDING LIPOPROTEIN-RELATED"/>
    <property type="match status" value="1"/>
</dbReference>
<reference evidence="1 2" key="1">
    <citation type="journal article" date="2015" name="Genome Announc.">
        <title>Expanding the biotechnology potential of lactobacilli through comparative genomics of 213 strains and associated genera.</title>
        <authorList>
            <person name="Sun Z."/>
            <person name="Harris H.M."/>
            <person name="McCann A."/>
            <person name="Guo C."/>
            <person name="Argimon S."/>
            <person name="Zhang W."/>
            <person name="Yang X."/>
            <person name="Jeffery I.B."/>
            <person name="Cooney J.C."/>
            <person name="Kagawa T.F."/>
            <person name="Liu W."/>
            <person name="Song Y."/>
            <person name="Salvetti E."/>
            <person name="Wrobel A."/>
            <person name="Rasinkangas P."/>
            <person name="Parkhill J."/>
            <person name="Rea M.C."/>
            <person name="O'Sullivan O."/>
            <person name="Ritari J."/>
            <person name="Douillard F.P."/>
            <person name="Paul Ross R."/>
            <person name="Yang R."/>
            <person name="Briner A.E."/>
            <person name="Felis G.E."/>
            <person name="de Vos W.M."/>
            <person name="Barrangou R."/>
            <person name="Klaenhammer T.R."/>
            <person name="Caufield P.W."/>
            <person name="Cui Y."/>
            <person name="Zhang H."/>
            <person name="O'Toole P.W."/>
        </authorList>
    </citation>
    <scope>NUCLEOTIDE SEQUENCE [LARGE SCALE GENOMIC DNA]</scope>
    <source>
        <strain evidence="1 2">DSM 16991</strain>
    </source>
</reference>
<dbReference type="CDD" id="cd06325">
    <property type="entry name" value="PBP1_ABC_unchar_transporter"/>
    <property type="match status" value="1"/>
</dbReference>
<organism evidence="1 2">
    <name type="scientific">Schleiferilactobacillus harbinensis DSM 16991</name>
    <dbReference type="NCBI Taxonomy" id="1122147"/>
    <lineage>
        <taxon>Bacteria</taxon>
        <taxon>Bacillati</taxon>
        <taxon>Bacillota</taxon>
        <taxon>Bacilli</taxon>
        <taxon>Lactobacillales</taxon>
        <taxon>Lactobacillaceae</taxon>
        <taxon>Schleiferilactobacillus</taxon>
    </lineage>
</organism>
<accession>A0A0R1XCM8</accession>
<evidence type="ECO:0000313" key="2">
    <source>
        <dbReference type="Proteomes" id="UP000050949"/>
    </source>
</evidence>
<protein>
    <submittedName>
        <fullName evidence="1">ATP-binding cassette transporter</fullName>
    </submittedName>
</protein>
<dbReference type="InterPro" id="IPR007487">
    <property type="entry name" value="ABC_transpt-TYRBP-like"/>
</dbReference>
<keyword evidence="1" id="KW-0547">Nucleotide-binding</keyword>
<dbReference type="PANTHER" id="PTHR35271:SF1">
    <property type="entry name" value="ABC TRANSPORTER, SUBSTRATE-BINDING LIPOPROTEIN"/>
    <property type="match status" value="1"/>
</dbReference>